<gene>
    <name evidence="2" type="ORF">GCM10010909_09990</name>
</gene>
<dbReference type="Proteomes" id="UP001156641">
    <property type="component" value="Unassembled WGS sequence"/>
</dbReference>
<protein>
    <recommendedName>
        <fullName evidence="4">C-type cytochrome biogenesis protein CcmI</fullName>
    </recommendedName>
</protein>
<keyword evidence="3" id="KW-1185">Reference proteome</keyword>
<evidence type="ECO:0000256" key="1">
    <source>
        <dbReference type="SAM" id="MobiDB-lite"/>
    </source>
</evidence>
<evidence type="ECO:0008006" key="4">
    <source>
        <dbReference type="Google" id="ProtNLM"/>
    </source>
</evidence>
<evidence type="ECO:0000313" key="3">
    <source>
        <dbReference type="Proteomes" id="UP001156641"/>
    </source>
</evidence>
<dbReference type="InterPro" id="IPR017560">
    <property type="entry name" value="Cyt_c_biogenesis_CcmI"/>
</dbReference>
<accession>A0ABQ6A2C5</accession>
<name>A0ABQ6A2C5_9PROT</name>
<comment type="caution">
    <text evidence="2">The sequence shown here is derived from an EMBL/GenBank/DDBJ whole genome shotgun (WGS) entry which is preliminary data.</text>
</comment>
<feature type="region of interest" description="Disordered" evidence="1">
    <location>
        <begin position="182"/>
        <end position="203"/>
    </location>
</feature>
<sequence length="203" mass="21596">MLGLALVLMLPLAVVFIGPRRMQGRREAAIALHKAQLVELARDLADGRIGAVEYNAAKLEVERRLLAADGTVEPVWNGNAKLLLIATVVAVPVGAFALYLPGSTPNIPSEPHAQWQAQQAAAQAKLNVFIGELRARLAMEDPNSADASQGEAYLGEALAEQAGEITPEALGYFKQSLANAPQNSSWRPLDVQRIGEAAQAASQ</sequence>
<proteinExistence type="predicted"/>
<organism evidence="2 3">
    <name type="scientific">Acidocella aquatica</name>
    <dbReference type="NCBI Taxonomy" id="1922313"/>
    <lineage>
        <taxon>Bacteria</taxon>
        <taxon>Pseudomonadati</taxon>
        <taxon>Pseudomonadota</taxon>
        <taxon>Alphaproteobacteria</taxon>
        <taxon>Acetobacterales</taxon>
        <taxon>Acidocellaceae</taxon>
        <taxon>Acidocella</taxon>
    </lineage>
</organism>
<reference evidence="3" key="1">
    <citation type="journal article" date="2019" name="Int. J. Syst. Evol. Microbiol.">
        <title>The Global Catalogue of Microorganisms (GCM) 10K type strain sequencing project: providing services to taxonomists for standard genome sequencing and annotation.</title>
        <authorList>
            <consortium name="The Broad Institute Genomics Platform"/>
            <consortium name="The Broad Institute Genome Sequencing Center for Infectious Disease"/>
            <person name="Wu L."/>
            <person name="Ma J."/>
        </authorList>
    </citation>
    <scope>NUCLEOTIDE SEQUENCE [LARGE SCALE GENOMIC DNA]</scope>
    <source>
        <strain evidence="3">NBRC 112502</strain>
    </source>
</reference>
<dbReference type="NCBIfam" id="TIGR03142">
    <property type="entry name" value="cytochro_ccmI"/>
    <property type="match status" value="1"/>
</dbReference>
<evidence type="ECO:0000313" key="2">
    <source>
        <dbReference type="EMBL" id="GLR66319.1"/>
    </source>
</evidence>
<dbReference type="EMBL" id="BSOS01000013">
    <property type="protein sequence ID" value="GLR66319.1"/>
    <property type="molecule type" value="Genomic_DNA"/>
</dbReference>